<dbReference type="AlphaFoldDB" id="A0A914SAR7"/>
<evidence type="ECO:0000313" key="5">
    <source>
        <dbReference type="WBParaSite" id="PEQ_0001444501-mRNA-1"/>
    </source>
</evidence>
<dbReference type="PROSITE" id="PS50021">
    <property type="entry name" value="CH"/>
    <property type="match status" value="1"/>
</dbReference>
<accession>A0A914SAR7</accession>
<dbReference type="Gene3D" id="1.10.418.10">
    <property type="entry name" value="Calponin-like domain"/>
    <property type="match status" value="2"/>
</dbReference>
<protein>
    <submittedName>
        <fullName evidence="5">Calponin-homology (CH) domain-containing protein</fullName>
    </submittedName>
</protein>
<dbReference type="PROSITE" id="PS00020">
    <property type="entry name" value="ACTININ_2"/>
    <property type="match status" value="1"/>
</dbReference>
<evidence type="ECO:0000256" key="2">
    <source>
        <dbReference type="ARBA" id="ARBA00023203"/>
    </source>
</evidence>
<evidence type="ECO:0000313" key="4">
    <source>
        <dbReference type="Proteomes" id="UP000887564"/>
    </source>
</evidence>
<dbReference type="InterPro" id="IPR036872">
    <property type="entry name" value="CH_dom_sf"/>
</dbReference>
<dbReference type="Gene3D" id="1.20.58.60">
    <property type="match status" value="1"/>
</dbReference>
<dbReference type="InterPro" id="IPR001589">
    <property type="entry name" value="Actinin_actin-bd_CS"/>
</dbReference>
<keyword evidence="4" id="KW-1185">Reference proteome</keyword>
<evidence type="ECO:0000256" key="1">
    <source>
        <dbReference type="ARBA" id="ARBA00022737"/>
    </source>
</evidence>
<keyword evidence="2" id="KW-0009">Actin-binding</keyword>
<dbReference type="SUPFAM" id="SSF46966">
    <property type="entry name" value="Spectrin repeat"/>
    <property type="match status" value="1"/>
</dbReference>
<dbReference type="WBParaSite" id="PEQ_0001444501-mRNA-1">
    <property type="protein sequence ID" value="PEQ_0001444501-mRNA-1"/>
    <property type="gene ID" value="PEQ_0001444501"/>
</dbReference>
<dbReference type="SMART" id="SM00033">
    <property type="entry name" value="CH"/>
    <property type="match status" value="1"/>
</dbReference>
<proteinExistence type="predicted"/>
<dbReference type="FunFam" id="1.10.418.10:FF:000001">
    <property type="entry name" value="Actinin alpha 1"/>
    <property type="match status" value="1"/>
</dbReference>
<dbReference type="Proteomes" id="UP000887564">
    <property type="component" value="Unplaced"/>
</dbReference>
<reference evidence="5" key="1">
    <citation type="submission" date="2022-11" db="UniProtKB">
        <authorList>
            <consortium name="WormBaseParasite"/>
        </authorList>
    </citation>
    <scope>IDENTIFICATION</scope>
</reference>
<dbReference type="PANTHER" id="PTHR11915">
    <property type="entry name" value="SPECTRIN/FILAMIN RELATED CYTOSKELETAL PROTEIN"/>
    <property type="match status" value="1"/>
</dbReference>
<dbReference type="GO" id="GO:0003779">
    <property type="term" value="F:actin binding"/>
    <property type="evidence" value="ECO:0007669"/>
    <property type="project" value="UniProtKB-KW"/>
</dbReference>
<dbReference type="Pfam" id="PF00307">
    <property type="entry name" value="CH"/>
    <property type="match status" value="1"/>
</dbReference>
<keyword evidence="1" id="KW-0677">Repeat</keyword>
<sequence>MLENIGAEDILDRNERLILGLIWTIILRFQIDTISIPVGLDCYEPDGAVFSEDMEMDEETGERRHAKDALLLWCQRKTAGYANVKVENFTTSWRNGLAFNALIHSHRPDLINYESLSPQDPIGNLNNAFDIAEKKLEIARLLDAEDVNVSHPDEKSIITYVSLYYHYFAKQKTEMTGARRVAKRNGLYIRSISTTVILQIVGNLMQADQLQEDFETLCSDLLQWIQNTIVMLNTRRFPNSLKGIQDELVRFKNYRTVEKPPK</sequence>
<dbReference type="SUPFAM" id="SSF47576">
    <property type="entry name" value="Calponin-homology domain, CH-domain"/>
    <property type="match status" value="1"/>
</dbReference>
<evidence type="ECO:0000259" key="3">
    <source>
        <dbReference type="PROSITE" id="PS50021"/>
    </source>
</evidence>
<name>A0A914SAR7_PAREQ</name>
<organism evidence="4 5">
    <name type="scientific">Parascaris equorum</name>
    <name type="common">Equine roundworm</name>
    <dbReference type="NCBI Taxonomy" id="6256"/>
    <lineage>
        <taxon>Eukaryota</taxon>
        <taxon>Metazoa</taxon>
        <taxon>Ecdysozoa</taxon>
        <taxon>Nematoda</taxon>
        <taxon>Chromadorea</taxon>
        <taxon>Rhabditida</taxon>
        <taxon>Spirurina</taxon>
        <taxon>Ascaridomorpha</taxon>
        <taxon>Ascaridoidea</taxon>
        <taxon>Ascarididae</taxon>
        <taxon>Parascaris</taxon>
    </lineage>
</organism>
<dbReference type="CDD" id="cd21194">
    <property type="entry name" value="CH_beta_spectrin_rpt2"/>
    <property type="match status" value="1"/>
</dbReference>
<dbReference type="InterPro" id="IPR001715">
    <property type="entry name" value="CH_dom"/>
</dbReference>
<feature type="domain" description="Calponin-homology (CH)" evidence="3">
    <location>
        <begin position="64"/>
        <end position="169"/>
    </location>
</feature>